<evidence type="ECO:0000313" key="3">
    <source>
        <dbReference type="EMBL" id="GAP36271.1"/>
    </source>
</evidence>
<name>A0A0K8P0W2_PISS1</name>
<evidence type="ECO:0000259" key="2">
    <source>
        <dbReference type="Pfam" id="PF13439"/>
    </source>
</evidence>
<feature type="domain" description="Glycosyltransferase subfamily 4-like N-terminal" evidence="2">
    <location>
        <begin position="17"/>
        <end position="178"/>
    </location>
</feature>
<dbReference type="SUPFAM" id="SSF53756">
    <property type="entry name" value="UDP-Glycosyltransferase/glycogen phosphorylase"/>
    <property type="match status" value="1"/>
</dbReference>
<dbReference type="PANTHER" id="PTHR45947">
    <property type="entry name" value="SULFOQUINOVOSYL TRANSFERASE SQD2"/>
    <property type="match status" value="1"/>
</dbReference>
<dbReference type="RefSeq" id="WP_054020267.1">
    <property type="nucleotide sequence ID" value="NZ_BBYR01000033.1"/>
</dbReference>
<dbReference type="Proteomes" id="UP000037660">
    <property type="component" value="Unassembled WGS sequence"/>
</dbReference>
<keyword evidence="3" id="KW-0808">Transferase</keyword>
<reference evidence="3 4" key="2">
    <citation type="journal article" date="2016" name="Science">
        <title>A bacterium that degrades and assimilates poly(ethylene terephthalate).</title>
        <authorList>
            <person name="Yoshida S."/>
            <person name="Hiraga K."/>
            <person name="Takehana T."/>
            <person name="Taniguchi I."/>
            <person name="Yamaji H."/>
            <person name="Maeda Y."/>
            <person name="Toyohara K."/>
            <person name="Miyamoto K."/>
            <person name="Kimura Y."/>
            <person name="Oda K."/>
        </authorList>
    </citation>
    <scope>NUCLEOTIDE SEQUENCE [LARGE SCALE GENOMIC DNA]</scope>
    <source>
        <strain evidence="4">NBRC 110686 / TISTR 2288 / 201-F6</strain>
    </source>
</reference>
<dbReference type="InterPro" id="IPR001296">
    <property type="entry name" value="Glyco_trans_1"/>
</dbReference>
<dbReference type="NCBIfam" id="TIGR04047">
    <property type="entry name" value="MSMEG_0565_glyc"/>
    <property type="match status" value="1"/>
</dbReference>
<dbReference type="InterPro" id="IPR023986">
    <property type="entry name" value="GlycosylTfrase_MSMEG0565"/>
</dbReference>
<dbReference type="Gene3D" id="3.40.50.2000">
    <property type="entry name" value="Glycogen Phosphorylase B"/>
    <property type="match status" value="2"/>
</dbReference>
<dbReference type="PANTHER" id="PTHR45947:SF3">
    <property type="entry name" value="SULFOQUINOVOSYL TRANSFERASE SQD2"/>
    <property type="match status" value="1"/>
</dbReference>
<feature type="domain" description="Glycosyl transferase family 1" evidence="1">
    <location>
        <begin position="193"/>
        <end position="350"/>
    </location>
</feature>
<gene>
    <name evidence="3" type="ORF">ISF6_2111</name>
</gene>
<dbReference type="STRING" id="1547922.ISF6_2111"/>
<sequence>MPEPLRIALLTHSLNPRGGVVHTFSLAEALQSLGHAVTVFAPALPGQRPFRPLSCALEAVPVGPAPADLAAMVEDRVGALVQALARHVADRPFDVFHAQDSLGGNALATLRERGVIGGFLRTVHHLDDFEDPRVAAWQQRGFVHADAVLCVSRTWCELLRERHGIAAAQVPNGVDLARWSPRPGPADAALVRRLGLRPGAPLVLAIGGLEARKNAQRLIEAFVRLRRERPGAQLVIAGGASLLDHGGYAAACRARIALDGLTVGPGGDVLLTGPLPDADMPALMRAADVLAMVSLREGFGLVVLEALASGTPVVVSRQAPFTEYLAEHEAGWADPHAVASIAEALAAATDPARLRRAATAADGDPAAVPAVCRRHGWAASAQRHVALYRAQRALARRPRDAATAA</sequence>
<dbReference type="Pfam" id="PF00534">
    <property type="entry name" value="Glycos_transf_1"/>
    <property type="match status" value="1"/>
</dbReference>
<comment type="caution">
    <text evidence="3">The sequence shown here is derived from an EMBL/GenBank/DDBJ whole genome shotgun (WGS) entry which is preliminary data.</text>
</comment>
<dbReference type="Pfam" id="PF13439">
    <property type="entry name" value="Glyco_transf_4"/>
    <property type="match status" value="1"/>
</dbReference>
<dbReference type="OrthoDB" id="433681at2"/>
<accession>A0A0K8P0W2</accession>
<dbReference type="InterPro" id="IPR050194">
    <property type="entry name" value="Glycosyltransferase_grp1"/>
</dbReference>
<dbReference type="AlphaFoldDB" id="A0A0K8P0W2"/>
<keyword evidence="4" id="KW-1185">Reference proteome</keyword>
<dbReference type="EMBL" id="BBYR01000033">
    <property type="protein sequence ID" value="GAP36271.1"/>
    <property type="molecule type" value="Genomic_DNA"/>
</dbReference>
<organism evidence="3 4">
    <name type="scientific">Piscinibacter sakaiensis</name>
    <name type="common">Ideonella sakaiensis</name>
    <dbReference type="NCBI Taxonomy" id="1547922"/>
    <lineage>
        <taxon>Bacteria</taxon>
        <taxon>Pseudomonadati</taxon>
        <taxon>Pseudomonadota</taxon>
        <taxon>Betaproteobacteria</taxon>
        <taxon>Burkholderiales</taxon>
        <taxon>Sphaerotilaceae</taxon>
        <taxon>Piscinibacter</taxon>
    </lineage>
</organism>
<protein>
    <submittedName>
        <fullName evidence="3">Glycosyltransferase</fullName>
    </submittedName>
</protein>
<evidence type="ECO:0000259" key="1">
    <source>
        <dbReference type="Pfam" id="PF00534"/>
    </source>
</evidence>
<reference evidence="4" key="1">
    <citation type="submission" date="2015-07" db="EMBL/GenBank/DDBJ databases">
        <title>Discovery of a poly(ethylene terephthalate assimilation.</title>
        <authorList>
            <person name="Yoshida S."/>
            <person name="Hiraga K."/>
            <person name="Takehana T."/>
            <person name="Taniguchi I."/>
            <person name="Yamaji H."/>
            <person name="Maeda Y."/>
            <person name="Toyohara K."/>
            <person name="Miyamoto K."/>
            <person name="Kimura Y."/>
            <person name="Oda K."/>
        </authorList>
    </citation>
    <scope>NUCLEOTIDE SEQUENCE [LARGE SCALE GENOMIC DNA]</scope>
    <source>
        <strain evidence="4">NBRC 110686 / TISTR 2288 / 201-F6</strain>
    </source>
</reference>
<dbReference type="GO" id="GO:0016758">
    <property type="term" value="F:hexosyltransferase activity"/>
    <property type="evidence" value="ECO:0007669"/>
    <property type="project" value="TreeGrafter"/>
</dbReference>
<evidence type="ECO:0000313" key="4">
    <source>
        <dbReference type="Proteomes" id="UP000037660"/>
    </source>
</evidence>
<dbReference type="InterPro" id="IPR028098">
    <property type="entry name" value="Glyco_trans_4-like_N"/>
</dbReference>
<dbReference type="CDD" id="cd03801">
    <property type="entry name" value="GT4_PimA-like"/>
    <property type="match status" value="1"/>
</dbReference>
<proteinExistence type="predicted"/>